<feature type="transmembrane region" description="Helical" evidence="1">
    <location>
        <begin position="20"/>
        <end position="41"/>
    </location>
</feature>
<dbReference type="AlphaFoldDB" id="A0A4R6QP21"/>
<dbReference type="CDD" id="cd09110">
    <property type="entry name" value="PLDc_CLS_1"/>
    <property type="match status" value="1"/>
</dbReference>
<dbReference type="InterPro" id="IPR025202">
    <property type="entry name" value="PLD-like_dom"/>
</dbReference>
<organism evidence="3 4">
    <name type="scientific">Roseateles toxinivorans</name>
    <dbReference type="NCBI Taxonomy" id="270368"/>
    <lineage>
        <taxon>Bacteria</taxon>
        <taxon>Pseudomonadati</taxon>
        <taxon>Pseudomonadota</taxon>
        <taxon>Betaproteobacteria</taxon>
        <taxon>Burkholderiales</taxon>
        <taxon>Sphaerotilaceae</taxon>
        <taxon>Roseateles</taxon>
    </lineage>
</organism>
<gene>
    <name evidence="3" type="ORF">DES47_103749</name>
</gene>
<feature type="domain" description="PLD phosphodiesterase" evidence="2">
    <location>
        <begin position="352"/>
        <end position="379"/>
    </location>
</feature>
<dbReference type="GO" id="GO:0016020">
    <property type="term" value="C:membrane"/>
    <property type="evidence" value="ECO:0007669"/>
    <property type="project" value="TreeGrafter"/>
</dbReference>
<accession>A0A4R6QP21</accession>
<evidence type="ECO:0000313" key="4">
    <source>
        <dbReference type="Proteomes" id="UP000295361"/>
    </source>
</evidence>
<evidence type="ECO:0000256" key="1">
    <source>
        <dbReference type="SAM" id="Phobius"/>
    </source>
</evidence>
<dbReference type="SMART" id="SM00155">
    <property type="entry name" value="PLDc"/>
    <property type="match status" value="2"/>
</dbReference>
<proteinExistence type="predicted"/>
<dbReference type="Pfam" id="PF13091">
    <property type="entry name" value="PLDc_2"/>
    <property type="match status" value="2"/>
</dbReference>
<sequence>MANLLTHWPFANMRGASPSILVAGVVSGLCLLTGLLVANFLGGETKIERRIERLYPLDAPRFTHELGVLLGPPFLQGNEVRALLNGDEIFPPMLAAIGAAKVSINFETYIYWSGDIGREFALALAERARQGLKVHVLLDWVGSAKMDDSLVAEMTQAGVQVRRFHPPHWSHLGRLNNRTHRKLLVIDGRLGFTGGVGVAPQWTGHAQDPTHWRDTHFEVLGPVVAQMQSVFIDNWIKVTGEVLHGPDYFPVLAPAGPAAAQMFSSSPSGGSESMQLMYLLALTAASRSIDLSAAYFVPDPLTLKALLAALKRGVRLRIIVPGQHMDSEAVRSASRATWGPLLSAGATIAEYGPTMYHCKLMIVDGLLTSVGSTNFDNRSFRLNDEATLNIVDKGFASAQTLAFEADLALAQRVSYAEWQARPARERLGEWLASLIGTQL</sequence>
<dbReference type="SUPFAM" id="SSF56024">
    <property type="entry name" value="Phospholipase D/nuclease"/>
    <property type="match status" value="2"/>
</dbReference>
<dbReference type="GO" id="GO:0008808">
    <property type="term" value="F:cardiolipin synthase activity"/>
    <property type="evidence" value="ECO:0007669"/>
    <property type="project" value="TreeGrafter"/>
</dbReference>
<name>A0A4R6QP21_9BURK</name>
<dbReference type="Proteomes" id="UP000295361">
    <property type="component" value="Unassembled WGS sequence"/>
</dbReference>
<dbReference type="InParanoid" id="A0A4R6QP21"/>
<keyword evidence="1" id="KW-0812">Transmembrane</keyword>
<reference evidence="3 4" key="1">
    <citation type="submission" date="2019-03" db="EMBL/GenBank/DDBJ databases">
        <title>Genomic Encyclopedia of Type Strains, Phase IV (KMG-IV): sequencing the most valuable type-strain genomes for metagenomic binning, comparative biology and taxonomic classification.</title>
        <authorList>
            <person name="Goeker M."/>
        </authorList>
    </citation>
    <scope>NUCLEOTIDE SEQUENCE [LARGE SCALE GENOMIC DNA]</scope>
    <source>
        <strain evidence="3 4">DSM 16998</strain>
    </source>
</reference>
<dbReference type="EMBL" id="SNXS01000003">
    <property type="protein sequence ID" value="TDP71765.1"/>
    <property type="molecule type" value="Genomic_DNA"/>
</dbReference>
<keyword evidence="1" id="KW-1133">Transmembrane helix</keyword>
<keyword evidence="1" id="KW-0472">Membrane</keyword>
<protein>
    <submittedName>
        <fullName evidence="3">Cardiolipin synthase</fullName>
    </submittedName>
</protein>
<dbReference type="PROSITE" id="PS50035">
    <property type="entry name" value="PLD"/>
    <property type="match status" value="2"/>
</dbReference>
<dbReference type="PANTHER" id="PTHR21248:SF22">
    <property type="entry name" value="PHOSPHOLIPASE D"/>
    <property type="match status" value="1"/>
</dbReference>
<keyword evidence="4" id="KW-1185">Reference proteome</keyword>
<dbReference type="GO" id="GO:0032049">
    <property type="term" value="P:cardiolipin biosynthetic process"/>
    <property type="evidence" value="ECO:0007669"/>
    <property type="project" value="UniProtKB-ARBA"/>
</dbReference>
<dbReference type="CDD" id="cd09159">
    <property type="entry name" value="PLDc_ybhO_like_2"/>
    <property type="match status" value="1"/>
</dbReference>
<dbReference type="PANTHER" id="PTHR21248">
    <property type="entry name" value="CARDIOLIPIN SYNTHASE"/>
    <property type="match status" value="1"/>
</dbReference>
<dbReference type="InterPro" id="IPR001736">
    <property type="entry name" value="PLipase_D/transphosphatidylase"/>
</dbReference>
<feature type="domain" description="PLD phosphodiesterase" evidence="2">
    <location>
        <begin position="175"/>
        <end position="202"/>
    </location>
</feature>
<comment type="caution">
    <text evidence="3">The sequence shown here is derived from an EMBL/GenBank/DDBJ whole genome shotgun (WGS) entry which is preliminary data.</text>
</comment>
<dbReference type="Gene3D" id="3.30.870.10">
    <property type="entry name" value="Endonuclease Chain A"/>
    <property type="match status" value="2"/>
</dbReference>
<evidence type="ECO:0000259" key="2">
    <source>
        <dbReference type="PROSITE" id="PS50035"/>
    </source>
</evidence>
<evidence type="ECO:0000313" key="3">
    <source>
        <dbReference type="EMBL" id="TDP71765.1"/>
    </source>
</evidence>